<gene>
    <name evidence="1" type="ORF">E3U43_015748</name>
</gene>
<keyword evidence="2" id="KW-1185">Reference proteome</keyword>
<accession>A0ACD3RR35</accession>
<dbReference type="EMBL" id="CM011676">
    <property type="protein sequence ID" value="TMS21775.1"/>
    <property type="molecule type" value="Genomic_DNA"/>
</dbReference>
<dbReference type="Proteomes" id="UP000793456">
    <property type="component" value="Chromosome III"/>
</dbReference>
<proteinExistence type="predicted"/>
<name>A0ACD3RR35_LARCR</name>
<protein>
    <submittedName>
        <fullName evidence="1">Uncharacterized protein</fullName>
    </submittedName>
</protein>
<reference evidence="1" key="1">
    <citation type="submission" date="2018-11" db="EMBL/GenBank/DDBJ databases">
        <title>The sequence and de novo assembly of Larimichthys crocea genome using PacBio and Hi-C technologies.</title>
        <authorList>
            <person name="Xu P."/>
            <person name="Chen B."/>
            <person name="Zhou Z."/>
            <person name="Ke Q."/>
            <person name="Wu Y."/>
            <person name="Bai H."/>
            <person name="Pu F."/>
        </authorList>
    </citation>
    <scope>NUCLEOTIDE SEQUENCE</scope>
    <source>
        <tissue evidence="1">Muscle</tissue>
    </source>
</reference>
<evidence type="ECO:0000313" key="2">
    <source>
        <dbReference type="Proteomes" id="UP000793456"/>
    </source>
</evidence>
<sequence>MIESEDMKVMERNVMRLAAVQHLRTAYGIKTKNWNKNKTSSCKTTASNSTKVFGVSLESLPYYNMECGSVPSFLVDACMKLLAHVDTEGLFRKSGSIIRLKALRAKLDAGEECLSTALPCDVAGLVKQFFRELPEPVLPAELQEAFLKAQQLPTEEERTAATMLLSCVIPDRNLTALRHFFDFLHTVSKRSAENKMDSSNLSVILAPNLLHFGDCTEKMNANTEKRLKLQAAIIHCFIENAHTFGVLPQFLREKVPAMMGSEAGILSPTHDELEELDLNSGMKKRHRRSFGVFSSATPVIATPSSKRKLPLESGHSFGFSNKKRRSVKKNLGIELLPNTLFSSTSTPGSAYSASGVLESSQNILSPAGRSRRQSATSVRRKSRRLSSRHAVSRVESGKAGCFSPKVDKKEAPRKSLRLRFSLGKSSKDAVSVVARQSSHSTYVVHR</sequence>
<evidence type="ECO:0000313" key="1">
    <source>
        <dbReference type="EMBL" id="TMS21775.1"/>
    </source>
</evidence>
<comment type="caution">
    <text evidence="1">The sequence shown here is derived from an EMBL/GenBank/DDBJ whole genome shotgun (WGS) entry which is preliminary data.</text>
</comment>
<organism evidence="1 2">
    <name type="scientific">Larimichthys crocea</name>
    <name type="common">Large yellow croaker</name>
    <name type="synonym">Pseudosciaena crocea</name>
    <dbReference type="NCBI Taxonomy" id="215358"/>
    <lineage>
        <taxon>Eukaryota</taxon>
        <taxon>Metazoa</taxon>
        <taxon>Chordata</taxon>
        <taxon>Craniata</taxon>
        <taxon>Vertebrata</taxon>
        <taxon>Euteleostomi</taxon>
        <taxon>Actinopterygii</taxon>
        <taxon>Neopterygii</taxon>
        <taxon>Teleostei</taxon>
        <taxon>Neoteleostei</taxon>
        <taxon>Acanthomorphata</taxon>
        <taxon>Eupercaria</taxon>
        <taxon>Sciaenidae</taxon>
        <taxon>Larimichthys</taxon>
    </lineage>
</organism>